<dbReference type="AlphaFoldDB" id="A0A9Q8LC85"/>
<accession>A0A9Q8LC85</accession>
<protein>
    <submittedName>
        <fullName evidence="1">Uncharacterized protein</fullName>
    </submittedName>
</protein>
<dbReference type="GeneID" id="71988558"/>
<reference evidence="1" key="1">
    <citation type="submission" date="2021-12" db="EMBL/GenBank/DDBJ databases">
        <authorList>
            <person name="Zaccaron A."/>
            <person name="Stergiopoulos I."/>
        </authorList>
    </citation>
    <scope>NUCLEOTIDE SEQUENCE</scope>
    <source>
        <strain evidence="1">Race5_Kim</strain>
    </source>
</reference>
<dbReference type="OrthoDB" id="16820at2759"/>
<dbReference type="EMBL" id="CP090165">
    <property type="protein sequence ID" value="UJO14810.1"/>
    <property type="molecule type" value="Genomic_DNA"/>
</dbReference>
<dbReference type="KEGG" id="ffu:CLAFUR5_08680"/>
<evidence type="ECO:0000313" key="2">
    <source>
        <dbReference type="Proteomes" id="UP000756132"/>
    </source>
</evidence>
<organism evidence="1 2">
    <name type="scientific">Passalora fulva</name>
    <name type="common">Tomato leaf mold</name>
    <name type="synonym">Cladosporium fulvum</name>
    <dbReference type="NCBI Taxonomy" id="5499"/>
    <lineage>
        <taxon>Eukaryota</taxon>
        <taxon>Fungi</taxon>
        <taxon>Dikarya</taxon>
        <taxon>Ascomycota</taxon>
        <taxon>Pezizomycotina</taxon>
        <taxon>Dothideomycetes</taxon>
        <taxon>Dothideomycetidae</taxon>
        <taxon>Mycosphaerellales</taxon>
        <taxon>Mycosphaerellaceae</taxon>
        <taxon>Fulvia</taxon>
    </lineage>
</organism>
<reference evidence="1" key="2">
    <citation type="journal article" date="2022" name="Microb. Genom.">
        <title>A chromosome-scale genome assembly of the tomato pathogen Cladosporium fulvum reveals a compartmentalized genome architecture and the presence of a dispensable chromosome.</title>
        <authorList>
            <person name="Zaccaron A.Z."/>
            <person name="Chen L.H."/>
            <person name="Samaras A."/>
            <person name="Stergiopoulos I."/>
        </authorList>
    </citation>
    <scope>NUCLEOTIDE SEQUENCE</scope>
    <source>
        <strain evidence="1">Race5_Kim</strain>
    </source>
</reference>
<sequence>MNAAEFSNGTHVNGNPNAKPDIVIIGGSLGGLFAGVALKSHGYNTTILERTPTFLLENQGAGIVAGRDAIDSFKKYQATSAYT</sequence>
<keyword evidence="2" id="KW-1185">Reference proteome</keyword>
<dbReference type="PANTHER" id="PTHR47469">
    <property type="entry name" value="MONOOXYGENASE-LIKE"/>
    <property type="match status" value="1"/>
</dbReference>
<proteinExistence type="predicted"/>
<dbReference type="SUPFAM" id="SSF51905">
    <property type="entry name" value="FAD/NAD(P)-binding domain"/>
    <property type="match status" value="1"/>
</dbReference>
<dbReference type="RefSeq" id="XP_047759176.1">
    <property type="nucleotide sequence ID" value="XM_047907828.1"/>
</dbReference>
<dbReference type="InterPro" id="IPR053212">
    <property type="entry name" value="DHP_3-monooxygenase"/>
</dbReference>
<evidence type="ECO:0000313" key="1">
    <source>
        <dbReference type="EMBL" id="UJO14810.1"/>
    </source>
</evidence>
<dbReference type="Proteomes" id="UP000756132">
    <property type="component" value="Chromosome 3"/>
</dbReference>
<gene>
    <name evidence="1" type="ORF">CLAFUR5_08680</name>
</gene>
<dbReference type="PANTHER" id="PTHR47469:SF2">
    <property type="entry name" value="OS06G0597600 PROTEIN"/>
    <property type="match status" value="1"/>
</dbReference>
<dbReference type="Gene3D" id="3.50.50.60">
    <property type="entry name" value="FAD/NAD(P)-binding domain"/>
    <property type="match status" value="1"/>
</dbReference>
<name>A0A9Q8LC85_PASFU</name>
<dbReference type="InterPro" id="IPR036188">
    <property type="entry name" value="FAD/NAD-bd_sf"/>
</dbReference>